<dbReference type="CDD" id="cd19169">
    <property type="entry name" value="SET_SETD1"/>
    <property type="match status" value="1"/>
</dbReference>
<dbReference type="InterPro" id="IPR000504">
    <property type="entry name" value="RRM_dom"/>
</dbReference>
<evidence type="ECO:0000256" key="5">
    <source>
        <dbReference type="ARBA" id="ARBA00022679"/>
    </source>
</evidence>
<dbReference type="SMART" id="SM01291">
    <property type="entry name" value="N-SET"/>
    <property type="match status" value="1"/>
</dbReference>
<feature type="region of interest" description="Disordered" evidence="14">
    <location>
        <begin position="1382"/>
        <end position="1420"/>
    </location>
</feature>
<accession>A0AAE0V4L2</accession>
<dbReference type="Gene3D" id="2.170.270.10">
    <property type="entry name" value="SET domain"/>
    <property type="match status" value="1"/>
</dbReference>
<keyword evidence="6" id="KW-0949">S-adenosyl-L-methionine</keyword>
<feature type="compositionally biased region" description="Basic residues" evidence="14">
    <location>
        <begin position="963"/>
        <end position="991"/>
    </location>
</feature>
<keyword evidence="4" id="KW-0489">Methyltransferase</keyword>
<dbReference type="GO" id="GO:0048188">
    <property type="term" value="C:Set1C/COMPASS complex"/>
    <property type="evidence" value="ECO:0007669"/>
    <property type="project" value="InterPro"/>
</dbReference>
<feature type="region of interest" description="Disordered" evidence="14">
    <location>
        <begin position="1253"/>
        <end position="1359"/>
    </location>
</feature>
<proteinExistence type="predicted"/>
<dbReference type="SUPFAM" id="SSF82199">
    <property type="entry name" value="SET domain"/>
    <property type="match status" value="1"/>
</dbReference>
<feature type="domain" description="SET" evidence="16">
    <location>
        <begin position="1690"/>
        <end position="1807"/>
    </location>
</feature>
<dbReference type="GO" id="GO:0042800">
    <property type="term" value="F:histone H3K4 methyltransferase activity"/>
    <property type="evidence" value="ECO:0007669"/>
    <property type="project" value="InterPro"/>
</dbReference>
<evidence type="ECO:0000256" key="6">
    <source>
        <dbReference type="ARBA" id="ARBA00022691"/>
    </source>
</evidence>
<feature type="compositionally biased region" description="Polar residues" evidence="14">
    <location>
        <begin position="559"/>
        <end position="578"/>
    </location>
</feature>
<dbReference type="Pfam" id="PF00076">
    <property type="entry name" value="RRM_1"/>
    <property type="match status" value="1"/>
</dbReference>
<gene>
    <name evidence="18" type="ORF">QTP70_030408</name>
</gene>
<evidence type="ECO:0008006" key="20">
    <source>
        <dbReference type="Google" id="ProtNLM"/>
    </source>
</evidence>
<dbReference type="Proteomes" id="UP001274896">
    <property type="component" value="Unassembled WGS sequence"/>
</dbReference>
<reference evidence="18" key="1">
    <citation type="submission" date="2023-06" db="EMBL/GenBank/DDBJ databases">
        <title>Male Hemibagrus guttatus genome.</title>
        <authorList>
            <person name="Bian C."/>
        </authorList>
    </citation>
    <scope>NUCLEOTIDE SEQUENCE</scope>
    <source>
        <strain evidence="18">Male_cb2023</strain>
        <tissue evidence="18">Muscle</tissue>
    </source>
</reference>
<feature type="domain" description="Post-SET" evidence="17">
    <location>
        <begin position="1813"/>
        <end position="1829"/>
    </location>
</feature>
<dbReference type="Pfam" id="PF11764">
    <property type="entry name" value="N-SET"/>
    <property type="match status" value="1"/>
</dbReference>
<keyword evidence="8 13" id="KW-0694">RNA-binding</keyword>
<feature type="region of interest" description="Disordered" evidence="14">
    <location>
        <begin position="960"/>
        <end position="1175"/>
    </location>
</feature>
<keyword evidence="19" id="KW-1185">Reference proteome</keyword>
<dbReference type="PROSITE" id="PS50102">
    <property type="entry name" value="RRM"/>
    <property type="match status" value="1"/>
</dbReference>
<feature type="region of interest" description="Disordered" evidence="14">
    <location>
        <begin position="1638"/>
        <end position="1661"/>
    </location>
</feature>
<keyword evidence="11" id="KW-0804">Transcription</keyword>
<evidence type="ECO:0000256" key="4">
    <source>
        <dbReference type="ARBA" id="ARBA00022603"/>
    </source>
</evidence>
<dbReference type="InterPro" id="IPR003616">
    <property type="entry name" value="Post-SET_dom"/>
</dbReference>
<keyword evidence="10" id="KW-0010">Activator</keyword>
<feature type="compositionally biased region" description="Pro residues" evidence="14">
    <location>
        <begin position="1308"/>
        <end position="1321"/>
    </location>
</feature>
<dbReference type="Pfam" id="PF00856">
    <property type="entry name" value="SET"/>
    <property type="match status" value="1"/>
</dbReference>
<feature type="compositionally biased region" description="Low complexity" evidence="14">
    <location>
        <begin position="1382"/>
        <end position="1391"/>
    </location>
</feature>
<dbReference type="InterPro" id="IPR046341">
    <property type="entry name" value="SET_dom_sf"/>
</dbReference>
<feature type="compositionally biased region" description="Polar residues" evidence="14">
    <location>
        <begin position="1638"/>
        <end position="1659"/>
    </location>
</feature>
<dbReference type="SMART" id="SM00317">
    <property type="entry name" value="SET"/>
    <property type="match status" value="1"/>
</dbReference>
<dbReference type="InterPro" id="IPR024657">
    <property type="entry name" value="COMPASS_Set1_N-SET"/>
</dbReference>
<evidence type="ECO:0000256" key="14">
    <source>
        <dbReference type="SAM" id="MobiDB-lite"/>
    </source>
</evidence>
<feature type="region of interest" description="Disordered" evidence="14">
    <location>
        <begin position="406"/>
        <end position="440"/>
    </location>
</feature>
<dbReference type="InterPro" id="IPR001214">
    <property type="entry name" value="SET_dom"/>
</dbReference>
<dbReference type="InterPro" id="IPR012677">
    <property type="entry name" value="Nucleotide-bd_a/b_plait_sf"/>
</dbReference>
<keyword evidence="7" id="KW-0156">Chromatin regulator</keyword>
<feature type="compositionally biased region" description="Basic and acidic residues" evidence="14">
    <location>
        <begin position="1047"/>
        <end position="1064"/>
    </location>
</feature>
<dbReference type="SUPFAM" id="SSF54928">
    <property type="entry name" value="RNA-binding domain, RBD"/>
    <property type="match status" value="1"/>
</dbReference>
<organism evidence="18 19">
    <name type="scientific">Hemibagrus guttatus</name>
    <dbReference type="NCBI Taxonomy" id="175788"/>
    <lineage>
        <taxon>Eukaryota</taxon>
        <taxon>Metazoa</taxon>
        <taxon>Chordata</taxon>
        <taxon>Craniata</taxon>
        <taxon>Vertebrata</taxon>
        <taxon>Euteleostomi</taxon>
        <taxon>Actinopterygii</taxon>
        <taxon>Neopterygii</taxon>
        <taxon>Teleostei</taxon>
        <taxon>Ostariophysi</taxon>
        <taxon>Siluriformes</taxon>
        <taxon>Bagridae</taxon>
        <taxon>Hemibagrus</taxon>
    </lineage>
</organism>
<dbReference type="FunFam" id="2.170.270.10:FF:000010">
    <property type="entry name" value="Histone-lysine N-methyltransferase"/>
    <property type="match status" value="1"/>
</dbReference>
<dbReference type="PROSITE" id="PS50280">
    <property type="entry name" value="SET"/>
    <property type="match status" value="1"/>
</dbReference>
<protein>
    <recommendedName>
        <fullName evidence="20">[Histone H3]-lysine(4) N-trimethyltransferase</fullName>
    </recommendedName>
</protein>
<dbReference type="InterPro" id="IPR037841">
    <property type="entry name" value="SET_SETD1A/B"/>
</dbReference>
<keyword evidence="5" id="KW-0808">Transferase</keyword>
<feature type="compositionally biased region" description="Basic residues" evidence="14">
    <location>
        <begin position="1475"/>
        <end position="1488"/>
    </location>
</feature>
<feature type="compositionally biased region" description="Polar residues" evidence="14">
    <location>
        <begin position="406"/>
        <end position="433"/>
    </location>
</feature>
<feature type="region of interest" description="Disordered" evidence="14">
    <location>
        <begin position="1475"/>
        <end position="1509"/>
    </location>
</feature>
<dbReference type="InterPro" id="IPR035979">
    <property type="entry name" value="RBD_domain_sf"/>
</dbReference>
<evidence type="ECO:0000256" key="13">
    <source>
        <dbReference type="PROSITE-ProRule" id="PRU00176"/>
    </source>
</evidence>
<dbReference type="PANTHER" id="PTHR45814">
    <property type="entry name" value="HISTONE-LYSINE N-METHYLTRANSFERASE SETD1"/>
    <property type="match status" value="1"/>
</dbReference>
<evidence type="ECO:0000259" key="15">
    <source>
        <dbReference type="PROSITE" id="PS50102"/>
    </source>
</evidence>
<dbReference type="SMART" id="SM00508">
    <property type="entry name" value="PostSET"/>
    <property type="match status" value="1"/>
</dbReference>
<evidence type="ECO:0000256" key="2">
    <source>
        <dbReference type="ARBA" id="ARBA00004286"/>
    </source>
</evidence>
<dbReference type="Gene3D" id="3.30.70.330">
    <property type="match status" value="1"/>
</dbReference>
<dbReference type="GO" id="GO:0003723">
    <property type="term" value="F:RNA binding"/>
    <property type="evidence" value="ECO:0007669"/>
    <property type="project" value="UniProtKB-UniRule"/>
</dbReference>
<feature type="compositionally biased region" description="Acidic residues" evidence="14">
    <location>
        <begin position="1103"/>
        <end position="1112"/>
    </location>
</feature>
<feature type="compositionally biased region" description="Polar residues" evidence="14">
    <location>
        <begin position="585"/>
        <end position="595"/>
    </location>
</feature>
<name>A0AAE0V4L2_9TELE</name>
<evidence type="ECO:0000259" key="17">
    <source>
        <dbReference type="PROSITE" id="PS50868"/>
    </source>
</evidence>
<evidence type="ECO:0000256" key="10">
    <source>
        <dbReference type="ARBA" id="ARBA00023159"/>
    </source>
</evidence>
<evidence type="ECO:0000313" key="19">
    <source>
        <dbReference type="Proteomes" id="UP001274896"/>
    </source>
</evidence>
<feature type="region of interest" description="Disordered" evidence="14">
    <location>
        <begin position="1434"/>
        <end position="1455"/>
    </location>
</feature>
<feature type="compositionally biased region" description="Low complexity" evidence="14">
    <location>
        <begin position="1436"/>
        <end position="1449"/>
    </location>
</feature>
<feature type="compositionally biased region" description="Low complexity" evidence="14">
    <location>
        <begin position="1065"/>
        <end position="1102"/>
    </location>
</feature>
<dbReference type="SMART" id="SM00360">
    <property type="entry name" value="RRM"/>
    <property type="match status" value="1"/>
</dbReference>
<dbReference type="EMBL" id="JAUCMX010000007">
    <property type="protein sequence ID" value="KAK3540387.1"/>
    <property type="molecule type" value="Genomic_DNA"/>
</dbReference>
<keyword evidence="12" id="KW-0539">Nucleus</keyword>
<keyword evidence="9" id="KW-0805">Transcription regulation</keyword>
<dbReference type="FunFam" id="3.30.70.330:FF:000178">
    <property type="entry name" value="Histone-lysine N-methyltransferase"/>
    <property type="match status" value="1"/>
</dbReference>
<dbReference type="GO" id="GO:0032259">
    <property type="term" value="P:methylation"/>
    <property type="evidence" value="ECO:0007669"/>
    <property type="project" value="UniProtKB-KW"/>
</dbReference>
<feature type="region of interest" description="Disordered" evidence="14">
    <location>
        <begin position="472"/>
        <end position="523"/>
    </location>
</feature>
<evidence type="ECO:0000256" key="9">
    <source>
        <dbReference type="ARBA" id="ARBA00023015"/>
    </source>
</evidence>
<feature type="domain" description="RRM" evidence="15">
    <location>
        <begin position="83"/>
        <end position="161"/>
    </location>
</feature>
<evidence type="ECO:0000256" key="11">
    <source>
        <dbReference type="ARBA" id="ARBA00023163"/>
    </source>
</evidence>
<dbReference type="GO" id="GO:0005694">
    <property type="term" value="C:chromosome"/>
    <property type="evidence" value="ECO:0007669"/>
    <property type="project" value="UniProtKB-SubCell"/>
</dbReference>
<keyword evidence="3" id="KW-0158">Chromosome</keyword>
<comment type="subcellular location">
    <subcellularLocation>
        <location evidence="2">Chromosome</location>
    </subcellularLocation>
    <subcellularLocation>
        <location evidence="1">Nucleus</location>
    </subcellularLocation>
</comment>
<evidence type="ECO:0000256" key="7">
    <source>
        <dbReference type="ARBA" id="ARBA00022853"/>
    </source>
</evidence>
<feature type="region of interest" description="Disordered" evidence="14">
    <location>
        <begin position="336"/>
        <end position="359"/>
    </location>
</feature>
<evidence type="ECO:0000256" key="8">
    <source>
        <dbReference type="ARBA" id="ARBA00022884"/>
    </source>
</evidence>
<sequence length="1829" mass="203338">CVESGVERTPDWSSYKLLVDPVLDSGKEKLYRYDGLHFSTPNPGIHPPEVRDPRIARFWTKFKEKNLPVPKFKVDENYVGPPKEVTFARLNDNIKAAFLTDMCRKFGEIQEVEVLFSPKNKKHSGIAKVVFETVQGANDAVQNLHSTSVMGNRIHVELDPRGEKRMRYFQLLVSGLYTPFTLPLGEEAWGPQSPTYSSDSHNEYDPVKRLSHGLLSSSSALLGSTPFDCSTPMSMDTAYSSMHQDTPCSFWQDTPHGSPTFQSNPGTPLHCESLANTTDTHTDTHASKPIPQSTPFISSESQNTYHNPHLAQLTPHTPNTRQESLISVTQISWTSKGHRVSGGQSNKVGRAPRGGHRDRVWGTKYQNAYNHRPEHRYVHRPGFNRSHYRSGCTTNLVPLVTFQGSSAAQTQPDKSLIHTRSSTNKSTAQTSMEAPTGSMDKEPILPVSQRGNLCQVQTLCSQPLRKSLEVPQKTPDDIFNSPPHVPEVQEQDTAAIQTPERCISPEPERSPSTGSCPPEEVPSSLDSRIKMLFGTQSPDAEENEKNSNSEDQLSLTIPQLSSKSGLPSPQSPDASPTLNFPAASSHCSSTQQASFTMGFEDVSPFPLPDSTEEGEETQPSNEHLSKIPVISNVCLTARPAQQPSHQTAMVKKILHGFIPYVLNILPLRQEVSDRPCGPRTCSSPAAPVFPLPPPPVLLPPPGFPTVPPPVLPSMCGPSPPVLPPVTVRITPHPPPPPPPPNISVSQSPFCLPPQIPLGQINRPLRWTNPPATPPSVPLPIPTRITQGKSHTVFPSPFSILPPSTPFSGMDGVRQVPCPTFNSAAFLGYRAPWPPSLLPVFDPSVPPPGYLPVTKSLHKATVDGVMAAVAAELRVIVKKDIHRRMVEGVAFAAFDQWWDEKEHTAKISMVPVKSRESKEKEPVKLTVLKPWPTAESMGTEGTVLGTGLGLGLHSALKLPSFKKQGTRHTCRMKKRTSPRRKPGVSVVKRRHARPLDLDSDEEEEEVKNSGNVDAQEESKKTNISNTDQEDDDEGECDRKQRRCSAVKVEQREARMKEMREGETHSEVISIASSESSSITDYESTLSSRSDLSSSDESRYSSGCEESEEDEEDGGGSPYSEAPEEERAIEEIWISSDDDVEEYVSHTPARSSVNSWDDELAPPLTPSAPLSNNGNPDDALLDIDPQEELRVQVLLHSYGCLDPVTQHLSNKLELHDPALLSPAHELPELQCPPSPTYREISSDEGFEIDTNELLEDSVNLRPPTPTGSLSESEPELVLGHGLSLPAADEVERPCTPGGGCETETETPVLSPAPTPPLPPPPSPTGFHLFPSPTLYLSPPPLPSSYPTYEETPKTPGRNNREEQLYHTAAITRDAVLRMAMHSPFSPSFLSVSPHTRSGIPRTPGRDTNPSSPHSEDSDVQFQQRERWRCYSQQIHVHSTSSSPYSSDSSNSETRDLSFSTDQLARFDDLRRRRVRMQRKRRMILSQRNRRNKDDFQHAPVRGSVPKSSSCDVVPYLSRERADETKKPLQGLENRLENRLQQAPPENQRLPEPLYPWRKRKSWPHTSLFAPRSRRRERLLIDACVRVFLDFTSPSSVPLEWPPKFPGGSRYHMTGSARTEGYYVISKGDKMRYLRHTHTASGELTADTQNVPAQLPSSSRSGSDFRAEQRRLLSSFSCDSDLLKFNQLKFRKKRLRFSRSLIHDWGLFAEEPIAADEMVIEYVGQSIRQVIADMRERRYEQEGIGSSYLFRVDQDAIIDATKCGNLARFINHSCNPNCYAKVISVEAKKKIVIYSRQPISVNEEITYDYKFPIEDEKIPCLCGAENCRGTLN</sequence>
<dbReference type="InterPro" id="IPR044570">
    <property type="entry name" value="Set1-like"/>
</dbReference>
<feature type="non-terminal residue" evidence="18">
    <location>
        <position position="1"/>
    </location>
</feature>
<dbReference type="PROSITE" id="PS50868">
    <property type="entry name" value="POST_SET"/>
    <property type="match status" value="1"/>
</dbReference>
<comment type="caution">
    <text evidence="18">The sequence shown here is derived from an EMBL/GenBank/DDBJ whole genome shotgun (WGS) entry which is preliminary data.</text>
</comment>
<evidence type="ECO:0000256" key="3">
    <source>
        <dbReference type="ARBA" id="ARBA00022454"/>
    </source>
</evidence>
<feature type="region of interest" description="Disordered" evidence="14">
    <location>
        <begin position="559"/>
        <end position="624"/>
    </location>
</feature>
<evidence type="ECO:0000259" key="16">
    <source>
        <dbReference type="PROSITE" id="PS50280"/>
    </source>
</evidence>
<evidence type="ECO:0000256" key="12">
    <source>
        <dbReference type="ARBA" id="ARBA00023242"/>
    </source>
</evidence>
<evidence type="ECO:0000313" key="18">
    <source>
        <dbReference type="EMBL" id="KAK3540387.1"/>
    </source>
</evidence>
<dbReference type="PANTHER" id="PTHR45814:SF1">
    <property type="entry name" value="HISTONE-LYSINE N-METHYLTRANSFERASE SETD1B"/>
    <property type="match status" value="1"/>
</dbReference>
<evidence type="ECO:0000256" key="1">
    <source>
        <dbReference type="ARBA" id="ARBA00004123"/>
    </source>
</evidence>